<evidence type="ECO:0000256" key="4">
    <source>
        <dbReference type="ARBA" id="ARBA00022692"/>
    </source>
</evidence>
<accession>A0A8J7KFW2</accession>
<dbReference type="GO" id="GO:0005886">
    <property type="term" value="C:plasma membrane"/>
    <property type="evidence" value="ECO:0007669"/>
    <property type="project" value="UniProtKB-SubCell"/>
</dbReference>
<keyword evidence="6 8" id="KW-0472">Membrane</keyword>
<dbReference type="EMBL" id="JADOUF010000001">
    <property type="protein sequence ID" value="MBG6136680.1"/>
    <property type="molecule type" value="Genomic_DNA"/>
</dbReference>
<evidence type="ECO:0000256" key="2">
    <source>
        <dbReference type="ARBA" id="ARBA00022448"/>
    </source>
</evidence>
<comment type="subcellular location">
    <subcellularLocation>
        <location evidence="1">Cell membrane</location>
        <topology evidence="1">Multi-pass membrane protein</topology>
    </subcellularLocation>
</comment>
<feature type="transmembrane region" description="Helical" evidence="8">
    <location>
        <begin position="24"/>
        <end position="48"/>
    </location>
</feature>
<sequence length="424" mass="44541">MTATTDQPTHVLAVLRQTPTPVRYLLGGVLVNQLGAFVQTFMVLYLVFRGFSAGQAGVAIAAYSTGSVLGMLAGGELVHRIGPRATIIAAMLGSAAVLAVVPLFSRPDRSGPLIATLWLAGLATQSHRPAAAVLLSDLMPDTIRVMGFSMMRTALNLGAVLSPLIAAGLVLLDWNLLLWFDAATALSYAVLARWLLPDVRVERATPDATDQARIGTRAAYAVLLRDGRFWLFLASVLAGTVIYVQYTITLPLKISSEGQSTGLYSAVLVTASALLILCELKITTYVTRWPGHVAATAGTVLMGLGVAGFGVSGGSAAALIAYTVVFVFGIMINGPTMFAYPTTFPAPVRARYISAHQATFGLGMAAGPLFGVTAWLGLGDGVWWLCGGLGLTAALCALLGMRPPRQPGRPGTRRASGPDRQLEM</sequence>
<protein>
    <submittedName>
        <fullName evidence="10">MFS family permease</fullName>
    </submittedName>
</protein>
<name>A0A8J7KFW2_9ACTN</name>
<dbReference type="Gene3D" id="1.20.1250.20">
    <property type="entry name" value="MFS general substrate transporter like domains"/>
    <property type="match status" value="1"/>
</dbReference>
<feature type="transmembrane region" description="Helical" evidence="8">
    <location>
        <begin position="154"/>
        <end position="172"/>
    </location>
</feature>
<evidence type="ECO:0000256" key="8">
    <source>
        <dbReference type="SAM" id="Phobius"/>
    </source>
</evidence>
<dbReference type="GO" id="GO:0022857">
    <property type="term" value="F:transmembrane transporter activity"/>
    <property type="evidence" value="ECO:0007669"/>
    <property type="project" value="InterPro"/>
</dbReference>
<dbReference type="InterPro" id="IPR036259">
    <property type="entry name" value="MFS_trans_sf"/>
</dbReference>
<feature type="domain" description="Major facilitator superfamily (MFS) profile" evidence="9">
    <location>
        <begin position="20"/>
        <end position="405"/>
    </location>
</feature>
<proteinExistence type="predicted"/>
<dbReference type="PROSITE" id="PS50850">
    <property type="entry name" value="MFS"/>
    <property type="match status" value="1"/>
</dbReference>
<evidence type="ECO:0000259" key="9">
    <source>
        <dbReference type="PROSITE" id="PS50850"/>
    </source>
</evidence>
<feature type="transmembrane region" description="Helical" evidence="8">
    <location>
        <begin position="60"/>
        <end position="79"/>
    </location>
</feature>
<dbReference type="PANTHER" id="PTHR23517">
    <property type="entry name" value="RESISTANCE PROTEIN MDTM, PUTATIVE-RELATED-RELATED"/>
    <property type="match status" value="1"/>
</dbReference>
<feature type="transmembrane region" description="Helical" evidence="8">
    <location>
        <begin position="317"/>
        <end position="340"/>
    </location>
</feature>
<comment type="caution">
    <text evidence="10">The sequence shown here is derived from an EMBL/GenBank/DDBJ whole genome shotgun (WGS) entry which is preliminary data.</text>
</comment>
<feature type="transmembrane region" description="Helical" evidence="8">
    <location>
        <begin position="292"/>
        <end position="311"/>
    </location>
</feature>
<feature type="compositionally biased region" description="Low complexity" evidence="7">
    <location>
        <begin position="405"/>
        <end position="414"/>
    </location>
</feature>
<evidence type="ECO:0000256" key="7">
    <source>
        <dbReference type="SAM" id="MobiDB-lite"/>
    </source>
</evidence>
<evidence type="ECO:0000256" key="3">
    <source>
        <dbReference type="ARBA" id="ARBA00022475"/>
    </source>
</evidence>
<keyword evidence="2" id="KW-0813">Transport</keyword>
<feature type="region of interest" description="Disordered" evidence="7">
    <location>
        <begin position="405"/>
        <end position="424"/>
    </location>
</feature>
<evidence type="ECO:0000256" key="6">
    <source>
        <dbReference type="ARBA" id="ARBA00023136"/>
    </source>
</evidence>
<dbReference type="RefSeq" id="WP_197003625.1">
    <property type="nucleotide sequence ID" value="NZ_BONS01000016.1"/>
</dbReference>
<evidence type="ECO:0000313" key="11">
    <source>
        <dbReference type="Proteomes" id="UP000622552"/>
    </source>
</evidence>
<dbReference type="InterPro" id="IPR050171">
    <property type="entry name" value="MFS_Transporters"/>
</dbReference>
<feature type="transmembrane region" description="Helical" evidence="8">
    <location>
        <begin position="85"/>
        <end position="104"/>
    </location>
</feature>
<evidence type="ECO:0000256" key="1">
    <source>
        <dbReference type="ARBA" id="ARBA00004651"/>
    </source>
</evidence>
<feature type="transmembrane region" description="Helical" evidence="8">
    <location>
        <begin position="261"/>
        <end position="280"/>
    </location>
</feature>
<reference evidence="10" key="1">
    <citation type="submission" date="2020-11" db="EMBL/GenBank/DDBJ databases">
        <title>Sequencing the genomes of 1000 actinobacteria strains.</title>
        <authorList>
            <person name="Klenk H.-P."/>
        </authorList>
    </citation>
    <scope>NUCLEOTIDE SEQUENCE</scope>
    <source>
        <strain evidence="10">DSM 45356</strain>
    </source>
</reference>
<evidence type="ECO:0000256" key="5">
    <source>
        <dbReference type="ARBA" id="ARBA00022989"/>
    </source>
</evidence>
<feature type="transmembrane region" description="Helical" evidence="8">
    <location>
        <begin position="382"/>
        <end position="401"/>
    </location>
</feature>
<gene>
    <name evidence="10" type="ORF">IW245_002874</name>
</gene>
<dbReference type="InterPro" id="IPR020846">
    <property type="entry name" value="MFS_dom"/>
</dbReference>
<dbReference type="Proteomes" id="UP000622552">
    <property type="component" value="Unassembled WGS sequence"/>
</dbReference>
<feature type="transmembrane region" description="Helical" evidence="8">
    <location>
        <begin position="352"/>
        <end position="376"/>
    </location>
</feature>
<evidence type="ECO:0000313" key="10">
    <source>
        <dbReference type="EMBL" id="MBG6136680.1"/>
    </source>
</evidence>
<dbReference type="PANTHER" id="PTHR23517:SF2">
    <property type="entry name" value="MULTIDRUG RESISTANCE PROTEIN MDTH"/>
    <property type="match status" value="1"/>
</dbReference>
<organism evidence="10 11">
    <name type="scientific">Longispora fulva</name>
    <dbReference type="NCBI Taxonomy" id="619741"/>
    <lineage>
        <taxon>Bacteria</taxon>
        <taxon>Bacillati</taxon>
        <taxon>Actinomycetota</taxon>
        <taxon>Actinomycetes</taxon>
        <taxon>Micromonosporales</taxon>
        <taxon>Micromonosporaceae</taxon>
        <taxon>Longispora</taxon>
    </lineage>
</organism>
<dbReference type="InterPro" id="IPR011701">
    <property type="entry name" value="MFS"/>
</dbReference>
<dbReference type="SUPFAM" id="SSF103473">
    <property type="entry name" value="MFS general substrate transporter"/>
    <property type="match status" value="1"/>
</dbReference>
<dbReference type="Pfam" id="PF07690">
    <property type="entry name" value="MFS_1"/>
    <property type="match status" value="1"/>
</dbReference>
<keyword evidence="5 8" id="KW-1133">Transmembrane helix</keyword>
<dbReference type="AlphaFoldDB" id="A0A8J7KFW2"/>
<keyword evidence="3" id="KW-1003">Cell membrane</keyword>
<feature type="transmembrane region" description="Helical" evidence="8">
    <location>
        <begin position="229"/>
        <end position="249"/>
    </location>
</feature>
<keyword evidence="4 8" id="KW-0812">Transmembrane</keyword>
<keyword evidence="11" id="KW-1185">Reference proteome</keyword>